<feature type="domain" description="Amphi-Trp" evidence="2">
    <location>
        <begin position="5"/>
        <end position="75"/>
    </location>
</feature>
<dbReference type="AlphaFoldDB" id="A0A9W6VFM6"/>
<protein>
    <recommendedName>
        <fullName evidence="2">Amphi-Trp domain-containing protein</fullName>
    </recommendedName>
</protein>
<evidence type="ECO:0000313" key="4">
    <source>
        <dbReference type="Proteomes" id="UP001165136"/>
    </source>
</evidence>
<gene>
    <name evidence="3" type="ORF">Atai01_12750</name>
</gene>
<keyword evidence="4" id="KW-1185">Reference proteome</keyword>
<name>A0A9W6VFM6_9PSEU</name>
<feature type="region of interest" description="Disordered" evidence="1">
    <location>
        <begin position="71"/>
        <end position="91"/>
    </location>
</feature>
<dbReference type="NCBIfam" id="TIGR04354">
    <property type="entry name" value="amphi-Trp"/>
    <property type="match status" value="1"/>
</dbReference>
<dbReference type="Proteomes" id="UP001165136">
    <property type="component" value="Unassembled WGS sequence"/>
</dbReference>
<evidence type="ECO:0000313" key="3">
    <source>
        <dbReference type="EMBL" id="GLY64656.1"/>
    </source>
</evidence>
<sequence length="91" mass="9813">MTTKHKTKQTMTRAEAADWLSSLARVLAAGGGEVEIAGQQAGLRVADQISAKIETETDADEHEIEIEFSWTVTPSPESEPSPEPEPEPPTP</sequence>
<dbReference type="RefSeq" id="WP_285486173.1">
    <property type="nucleotide sequence ID" value="NZ_BSTI01000002.1"/>
</dbReference>
<proteinExistence type="predicted"/>
<dbReference type="Pfam" id="PF20068">
    <property type="entry name" value="Amphi-Trp"/>
    <property type="match status" value="1"/>
</dbReference>
<evidence type="ECO:0000256" key="1">
    <source>
        <dbReference type="SAM" id="MobiDB-lite"/>
    </source>
</evidence>
<feature type="compositionally biased region" description="Acidic residues" evidence="1">
    <location>
        <begin position="80"/>
        <end position="91"/>
    </location>
</feature>
<accession>A0A9W6VFM6</accession>
<dbReference type="EMBL" id="BSTI01000002">
    <property type="protein sequence ID" value="GLY64656.1"/>
    <property type="molecule type" value="Genomic_DNA"/>
</dbReference>
<evidence type="ECO:0000259" key="2">
    <source>
        <dbReference type="Pfam" id="PF20068"/>
    </source>
</evidence>
<dbReference type="InterPro" id="IPR027598">
    <property type="entry name" value="Amphi-Trp_dom"/>
</dbReference>
<organism evidence="3 4">
    <name type="scientific">Amycolatopsis taiwanensis</name>
    <dbReference type="NCBI Taxonomy" id="342230"/>
    <lineage>
        <taxon>Bacteria</taxon>
        <taxon>Bacillati</taxon>
        <taxon>Actinomycetota</taxon>
        <taxon>Actinomycetes</taxon>
        <taxon>Pseudonocardiales</taxon>
        <taxon>Pseudonocardiaceae</taxon>
        <taxon>Amycolatopsis</taxon>
    </lineage>
</organism>
<comment type="caution">
    <text evidence="3">The sequence shown here is derived from an EMBL/GenBank/DDBJ whole genome shotgun (WGS) entry which is preliminary data.</text>
</comment>
<reference evidence="3" key="1">
    <citation type="submission" date="2023-03" db="EMBL/GenBank/DDBJ databases">
        <title>Amycolatopsis taiwanensis NBRC 103393.</title>
        <authorList>
            <person name="Ichikawa N."/>
            <person name="Sato H."/>
            <person name="Tonouchi N."/>
        </authorList>
    </citation>
    <scope>NUCLEOTIDE SEQUENCE</scope>
    <source>
        <strain evidence="3">NBRC 103393</strain>
    </source>
</reference>